<dbReference type="Pfam" id="PF00111">
    <property type="entry name" value="Fer2"/>
    <property type="match status" value="1"/>
</dbReference>
<dbReference type="EMBL" id="WHNW01000011">
    <property type="protein sequence ID" value="MPV86789.1"/>
    <property type="molecule type" value="Genomic_DNA"/>
</dbReference>
<comment type="caution">
    <text evidence="7">The sequence shown here is derived from an EMBL/GenBank/DDBJ whole genome shotgun (WGS) entry which is preliminary data.</text>
</comment>
<evidence type="ECO:0000256" key="4">
    <source>
        <dbReference type="SAM" id="MobiDB-lite"/>
    </source>
</evidence>
<keyword evidence="8" id="KW-1185">Reference proteome</keyword>
<dbReference type="PROSITE" id="PS51085">
    <property type="entry name" value="2FE2S_FER_2"/>
    <property type="match status" value="1"/>
</dbReference>
<dbReference type="GO" id="GO:0008218">
    <property type="term" value="P:bioluminescence"/>
    <property type="evidence" value="ECO:0007669"/>
    <property type="project" value="UniProtKB-KW"/>
</dbReference>
<dbReference type="RefSeq" id="WP_152810781.1">
    <property type="nucleotide sequence ID" value="NZ_WHNW01000011.1"/>
</dbReference>
<evidence type="ECO:0000313" key="8">
    <source>
        <dbReference type="Proteomes" id="UP000471298"/>
    </source>
</evidence>
<evidence type="ECO:0000313" key="7">
    <source>
        <dbReference type="EMBL" id="MPV86789.1"/>
    </source>
</evidence>
<keyword evidence="1" id="KW-0560">Oxidoreductase</keyword>
<dbReference type="CDD" id="cd00207">
    <property type="entry name" value="fer2"/>
    <property type="match status" value="1"/>
</dbReference>
<dbReference type="PRINTS" id="PR00410">
    <property type="entry name" value="PHEHYDRXLASE"/>
</dbReference>
<evidence type="ECO:0000259" key="6">
    <source>
        <dbReference type="PROSITE" id="PS51384"/>
    </source>
</evidence>
<evidence type="ECO:0000259" key="5">
    <source>
        <dbReference type="PROSITE" id="PS51085"/>
    </source>
</evidence>
<dbReference type="InterPro" id="IPR017938">
    <property type="entry name" value="Riboflavin_synthase-like_b-brl"/>
</dbReference>
<dbReference type="InterPro" id="IPR012675">
    <property type="entry name" value="Beta-grasp_dom_sf"/>
</dbReference>
<dbReference type="GO" id="GO:0051536">
    <property type="term" value="F:iron-sulfur cluster binding"/>
    <property type="evidence" value="ECO:0007669"/>
    <property type="project" value="InterPro"/>
</dbReference>
<evidence type="ECO:0000256" key="2">
    <source>
        <dbReference type="ARBA" id="ARBA00023223"/>
    </source>
</evidence>
<dbReference type="PROSITE" id="PS51384">
    <property type="entry name" value="FAD_FR"/>
    <property type="match status" value="1"/>
</dbReference>
<dbReference type="InterPro" id="IPR036010">
    <property type="entry name" value="2Fe-2S_ferredoxin-like_sf"/>
</dbReference>
<dbReference type="Gene3D" id="2.40.30.10">
    <property type="entry name" value="Translation factors"/>
    <property type="match status" value="1"/>
</dbReference>
<protein>
    <submittedName>
        <fullName evidence="7">2Fe-2S iron-sulfur cluster binding domain-containing protein</fullName>
    </submittedName>
</protein>
<dbReference type="Pfam" id="PF00970">
    <property type="entry name" value="FAD_binding_6"/>
    <property type="match status" value="1"/>
</dbReference>
<dbReference type="InterPro" id="IPR001041">
    <property type="entry name" value="2Fe-2S_ferredoxin-type"/>
</dbReference>
<dbReference type="AlphaFoldDB" id="A0A6N7EZJ9"/>
<dbReference type="InterPro" id="IPR050415">
    <property type="entry name" value="MRET"/>
</dbReference>
<dbReference type="Pfam" id="PF00175">
    <property type="entry name" value="NAD_binding_1"/>
    <property type="match status" value="1"/>
</dbReference>
<reference evidence="7 8" key="1">
    <citation type="submission" date="2019-10" db="EMBL/GenBank/DDBJ databases">
        <title>Cardiobacteriales fam. a chemoheterotrophic member of the order Cardiobacteriales, and proposal of Cardiobacteriales fam. nov.</title>
        <authorList>
            <person name="Wang C."/>
        </authorList>
    </citation>
    <scope>NUCLEOTIDE SEQUENCE [LARGE SCALE GENOMIC DNA]</scope>
    <source>
        <strain evidence="7 8">ML27</strain>
    </source>
</reference>
<dbReference type="InParanoid" id="A0A6N7EZJ9"/>
<dbReference type="SUPFAM" id="SSF52343">
    <property type="entry name" value="Ferredoxin reductase-like, C-terminal NADP-linked domain"/>
    <property type="match status" value="1"/>
</dbReference>
<dbReference type="SUPFAM" id="SSF63380">
    <property type="entry name" value="Riboflavin synthase domain-like"/>
    <property type="match status" value="1"/>
</dbReference>
<dbReference type="GO" id="GO:0016491">
    <property type="term" value="F:oxidoreductase activity"/>
    <property type="evidence" value="ECO:0007669"/>
    <property type="project" value="UniProtKB-KW"/>
</dbReference>
<proteinExistence type="inferred from homology"/>
<dbReference type="InterPro" id="IPR039261">
    <property type="entry name" value="FNR_nucleotide-bd"/>
</dbReference>
<comment type="similarity">
    <text evidence="3">Belongs to the Fre/LuxG FAD/NAD(P) flavoprotein oxidoreductase family.</text>
</comment>
<sequence>MRYTVKLKNDNTVFEVDENETILDAALSQGVRLPYGCKNAQCFGCLQEIEHGEVEYRREIKDVGDLLKYQTMLCQAYAKSDVVLSGQQLPDLTVDTVATDAQSADMQSTSTHTQAKEPSLSADQQEGTDKPARPPITVSTFPVKVVKNNKLDDEVHQVELALPERITFAFIPGQYLDVLLENGERRSFSIAHYDEEKKVITIYIKYITGGFFSDYVFSHLTLGTIWTIEAPLGPFILQDSERPVLMIATSTGISPLFAMLDTQAQQHESRQFLLYWGVRYPSYLFLDAALDELATKLPNLQYTPVVSRPTDEWAGRAGYPQHAAIEDIKDLSAFDIYISGGQALIDDAVASCLAAGAVRTQIYLDVFSFQSQNR</sequence>
<accession>A0A6N7EZJ9</accession>
<feature type="region of interest" description="Disordered" evidence="4">
    <location>
        <begin position="100"/>
        <end position="136"/>
    </location>
</feature>
<dbReference type="Gene3D" id="3.40.50.80">
    <property type="entry name" value="Nucleotide-binding domain of ferredoxin-NADP reductase (FNR) module"/>
    <property type="match status" value="1"/>
</dbReference>
<gene>
    <name evidence="7" type="ORF">GCU85_08630</name>
</gene>
<dbReference type="InterPro" id="IPR017927">
    <property type="entry name" value="FAD-bd_FR_type"/>
</dbReference>
<name>A0A6N7EZJ9_9GAMM</name>
<dbReference type="InterPro" id="IPR008333">
    <property type="entry name" value="Cbr1-like_FAD-bd_dom"/>
</dbReference>
<dbReference type="Gene3D" id="3.10.20.30">
    <property type="match status" value="1"/>
</dbReference>
<feature type="domain" description="2Fe-2S ferredoxin-type" evidence="5">
    <location>
        <begin position="3"/>
        <end position="100"/>
    </location>
</feature>
<dbReference type="InterPro" id="IPR001433">
    <property type="entry name" value="OxRdtase_FAD/NAD-bd"/>
</dbReference>
<dbReference type="Proteomes" id="UP000471298">
    <property type="component" value="Unassembled WGS sequence"/>
</dbReference>
<evidence type="ECO:0000256" key="3">
    <source>
        <dbReference type="ARBA" id="ARBA00038177"/>
    </source>
</evidence>
<dbReference type="SUPFAM" id="SSF54292">
    <property type="entry name" value="2Fe-2S ferredoxin-like"/>
    <property type="match status" value="1"/>
</dbReference>
<dbReference type="FunCoup" id="A0A6N7EZJ9">
    <property type="interactions" value="225"/>
</dbReference>
<evidence type="ECO:0000256" key="1">
    <source>
        <dbReference type="ARBA" id="ARBA00023002"/>
    </source>
</evidence>
<dbReference type="PANTHER" id="PTHR47354">
    <property type="entry name" value="NADH OXIDOREDUCTASE HCR"/>
    <property type="match status" value="1"/>
</dbReference>
<dbReference type="PANTHER" id="PTHR47354:SF7">
    <property type="entry name" value="NAD(P)H-FLAVIN REDUCTASE"/>
    <property type="match status" value="1"/>
</dbReference>
<organism evidence="7 8">
    <name type="scientific">Ostreibacterium oceani</name>
    <dbReference type="NCBI Taxonomy" id="2654998"/>
    <lineage>
        <taxon>Bacteria</taxon>
        <taxon>Pseudomonadati</taxon>
        <taxon>Pseudomonadota</taxon>
        <taxon>Gammaproteobacteria</taxon>
        <taxon>Cardiobacteriales</taxon>
        <taxon>Ostreibacteriaceae</taxon>
        <taxon>Ostreibacterium</taxon>
    </lineage>
</organism>
<feature type="domain" description="FAD-binding FR-type" evidence="6">
    <location>
        <begin position="138"/>
        <end position="238"/>
    </location>
</feature>
<feature type="compositionally biased region" description="Polar residues" evidence="4">
    <location>
        <begin position="100"/>
        <end position="113"/>
    </location>
</feature>
<keyword evidence="2" id="KW-0455">Luminescence</keyword>